<dbReference type="Pfam" id="PF01927">
    <property type="entry name" value="Mut7-C"/>
    <property type="match status" value="1"/>
</dbReference>
<comment type="caution">
    <text evidence="4">The sequence shown here is derived from an EMBL/GenBank/DDBJ whole genome shotgun (WGS) entry which is preliminary data.</text>
</comment>
<evidence type="ECO:0000313" key="5">
    <source>
        <dbReference type="Proteomes" id="UP000037510"/>
    </source>
</evidence>
<gene>
    <name evidence="4" type="ORF">OBRU01_20370</name>
</gene>
<organism evidence="4 5">
    <name type="scientific">Operophtera brumata</name>
    <name type="common">Winter moth</name>
    <name type="synonym">Phalaena brumata</name>
    <dbReference type="NCBI Taxonomy" id="104452"/>
    <lineage>
        <taxon>Eukaryota</taxon>
        <taxon>Metazoa</taxon>
        <taxon>Ecdysozoa</taxon>
        <taxon>Arthropoda</taxon>
        <taxon>Hexapoda</taxon>
        <taxon>Insecta</taxon>
        <taxon>Pterygota</taxon>
        <taxon>Neoptera</taxon>
        <taxon>Endopterygota</taxon>
        <taxon>Lepidoptera</taxon>
        <taxon>Glossata</taxon>
        <taxon>Ditrysia</taxon>
        <taxon>Geometroidea</taxon>
        <taxon>Geometridae</taxon>
        <taxon>Larentiinae</taxon>
        <taxon>Operophtera</taxon>
    </lineage>
</organism>
<evidence type="ECO:0000259" key="3">
    <source>
        <dbReference type="Pfam" id="PF01927"/>
    </source>
</evidence>
<dbReference type="AlphaFoldDB" id="A0A0L7KQT0"/>
<evidence type="ECO:0000256" key="1">
    <source>
        <dbReference type="SAM" id="MobiDB-lite"/>
    </source>
</evidence>
<accession>A0A0L7KQT0</accession>
<dbReference type="Proteomes" id="UP000037510">
    <property type="component" value="Unassembled WGS sequence"/>
</dbReference>
<keyword evidence="4" id="KW-0269">Exonuclease</keyword>
<reference evidence="4 5" key="1">
    <citation type="journal article" date="2015" name="Genome Biol. Evol.">
        <title>The genome of winter moth (Operophtera brumata) provides a genomic perspective on sexual dimorphism and phenology.</title>
        <authorList>
            <person name="Derks M.F."/>
            <person name="Smit S."/>
            <person name="Salis L."/>
            <person name="Schijlen E."/>
            <person name="Bossers A."/>
            <person name="Mateman C."/>
            <person name="Pijl A.S."/>
            <person name="de Ridder D."/>
            <person name="Groenen M.A."/>
            <person name="Visser M.E."/>
            <person name="Megens H.J."/>
        </authorList>
    </citation>
    <scope>NUCLEOTIDE SEQUENCE [LARGE SCALE GENOMIC DNA]</scope>
    <source>
        <strain evidence="4">WM2013NL</strain>
        <tissue evidence="4">Head and thorax</tissue>
    </source>
</reference>
<dbReference type="InterPro" id="IPR002782">
    <property type="entry name" value="Mut7-C_RNAse_dom"/>
</dbReference>
<dbReference type="Gene3D" id="3.30.420.10">
    <property type="entry name" value="Ribonuclease H-like superfamily/Ribonuclease H"/>
    <property type="match status" value="1"/>
</dbReference>
<evidence type="ECO:0000313" key="4">
    <source>
        <dbReference type="EMBL" id="KOB65349.1"/>
    </source>
</evidence>
<dbReference type="InterPro" id="IPR052408">
    <property type="entry name" value="Exonuclease_MUT-7-like"/>
</dbReference>
<dbReference type="InterPro" id="IPR002562">
    <property type="entry name" value="3'-5'_exonuclease_dom"/>
</dbReference>
<proteinExistence type="predicted"/>
<dbReference type="InterPro" id="IPR012337">
    <property type="entry name" value="RNaseH-like_sf"/>
</dbReference>
<evidence type="ECO:0000259" key="2">
    <source>
        <dbReference type="Pfam" id="PF01612"/>
    </source>
</evidence>
<protein>
    <submittedName>
        <fullName evidence="4">Putative exonuclease mut-7-like protein</fullName>
    </submittedName>
</protein>
<feature type="domain" description="Mut7-C RNAse" evidence="3">
    <location>
        <begin position="532"/>
        <end position="651"/>
    </location>
</feature>
<dbReference type="GO" id="GO:0003676">
    <property type="term" value="F:nucleic acid binding"/>
    <property type="evidence" value="ECO:0007669"/>
    <property type="project" value="InterPro"/>
</dbReference>
<keyword evidence="4" id="KW-0378">Hydrolase</keyword>
<dbReference type="GO" id="GO:0006139">
    <property type="term" value="P:nucleobase-containing compound metabolic process"/>
    <property type="evidence" value="ECO:0007669"/>
    <property type="project" value="InterPro"/>
</dbReference>
<keyword evidence="5" id="KW-1185">Reference proteome</keyword>
<dbReference type="PANTHER" id="PTHR47765:SF2">
    <property type="entry name" value="EXONUCLEASE MUT-7 HOMOLOG"/>
    <property type="match status" value="1"/>
</dbReference>
<dbReference type="EMBL" id="JTDY01007243">
    <property type="protein sequence ID" value="KOB65349.1"/>
    <property type="molecule type" value="Genomic_DNA"/>
</dbReference>
<dbReference type="PANTHER" id="PTHR47765">
    <property type="entry name" value="3'-5' EXONUCLEASE DOMAIN-CONTAINING PROTEIN"/>
    <property type="match status" value="1"/>
</dbReference>
<feature type="region of interest" description="Disordered" evidence="1">
    <location>
        <begin position="674"/>
        <end position="698"/>
    </location>
</feature>
<dbReference type="Pfam" id="PF01612">
    <property type="entry name" value="DNA_pol_A_exo1"/>
    <property type="match status" value="1"/>
</dbReference>
<feature type="compositionally biased region" description="Acidic residues" evidence="1">
    <location>
        <begin position="674"/>
        <end position="686"/>
    </location>
</feature>
<dbReference type="STRING" id="104452.A0A0L7KQT0"/>
<sequence>MEESKMDSIISKCQSIKIIPSLEDTLRSMGLNIELDTNTQAWLEQVRIIWKTWKRSTAMEGSIEDLFRSRPDAFRVALVFVIKCEEYKDCKPKSLPYFIMEILMKYSRAHNIHAEDSLKMPAFHIAVYQRNQHFLNLMVKAYQIVTIKESIIPMVKDMIKNENSKQASQVVIAMELFDDIPVEDLLFPLVLLDKPNMIDDYLSEAPSQITAFLLFLDKLLDRNFKMLDFVQDYAEKNNIGHVKYDKLHRKPLGKLVARLCNKYNIPVETCKNLSNNRTASGLRYLVYRKYTEHNITTSVWEDLVKDSLRQNSDSIHSFLDLLIDHDRTEALKWAKYFNVPETQLPLALRGDFDAIVLEDNWDTESEVTHQHFYKSPLTREQITIIETSEQFYDLISTLTHLDIVSLDCEWKPSFGTKQCQVAIIQLGTKDMVYLIDAILLNKPEYTSFWCSFNKSFLENAEIIKLGFGLEQDLREMKASIAGLSNIKQQGIDFEAICNCIIDEGTKKTVKKPKAVCSQPHLPVFEAKSPAYMKILVDMKLNNIISYLRYCGIDTISRSDSMLWHDVINLATSEDRLIIVSKPKNTPNNNFPQSSILCIGKGPITEQLHKIINTYNVSIQQSDLMTVCLFCNSKDLRKLNCDQVQELCKAYEAVSKEQLNTSNIRHEADDDVDFGDFLSDSEGDEDPPQYQPRNTVTKNQSCKTSKGVQIVVDDASKLCVSKKPAVLCEDCGSLCSDEDTVLKTISEIVLKVTKLAQPT</sequence>
<dbReference type="GO" id="GO:0008408">
    <property type="term" value="F:3'-5' exonuclease activity"/>
    <property type="evidence" value="ECO:0007669"/>
    <property type="project" value="InterPro"/>
</dbReference>
<feature type="domain" description="3'-5' exonuclease" evidence="2">
    <location>
        <begin position="383"/>
        <end position="478"/>
    </location>
</feature>
<keyword evidence="4" id="KW-0540">Nuclease</keyword>
<dbReference type="SUPFAM" id="SSF53098">
    <property type="entry name" value="Ribonuclease H-like"/>
    <property type="match status" value="1"/>
</dbReference>
<name>A0A0L7KQT0_OPEBR</name>
<dbReference type="InterPro" id="IPR036397">
    <property type="entry name" value="RNaseH_sf"/>
</dbReference>